<sequence>MTRTFKNIFLILVLLLLTLFPVVNSTEKMTFASPENLPPKVFMENGLLRGTYIDIITAVCKRMKIEPVFVQYPWPRAVSMVKNGKVDAIFPPLKTREREEFLYFPTEPLSQTRNVIFARKARNIKIKKMSDLQNYIVGINDQYSYGPLFDNYKSNLKVDISRTEEMQINKLTHQGQIRMDVAAASEEAFKFISTKLGHSKDLEIVYVLSETPSYVAFSKARPDHKKFAQEFSKTLRQLRKEGVIQDINDRYFK</sequence>
<keyword evidence="3" id="KW-1185">Reference proteome</keyword>
<dbReference type="Pfam" id="PF00497">
    <property type="entry name" value="SBP_bac_3"/>
    <property type="match status" value="1"/>
</dbReference>
<reference evidence="2 3" key="1">
    <citation type="submission" date="2023-11" db="EMBL/GenBank/DDBJ databases">
        <title>A Novel Polar Bacteriovorax (B. antarcticus) Isolated from the Biocrust in Antarctica.</title>
        <authorList>
            <person name="Mun W."/>
            <person name="Choi S.Y."/>
            <person name="Mitchell R.J."/>
        </authorList>
    </citation>
    <scope>NUCLEOTIDE SEQUENCE [LARGE SCALE GENOMIC DNA]</scope>
    <source>
        <strain evidence="2 3">PP10</strain>
    </source>
</reference>
<dbReference type="RefSeq" id="WP_323578004.1">
    <property type="nucleotide sequence ID" value="NZ_JAYGJQ010000002.1"/>
</dbReference>
<dbReference type="Proteomes" id="UP001302274">
    <property type="component" value="Unassembled WGS sequence"/>
</dbReference>
<evidence type="ECO:0000259" key="1">
    <source>
        <dbReference type="SMART" id="SM00062"/>
    </source>
</evidence>
<name>A0ABU5VXP5_9BACT</name>
<dbReference type="EMBL" id="JAYGJQ010000002">
    <property type="protein sequence ID" value="MEA9357834.1"/>
    <property type="molecule type" value="Genomic_DNA"/>
</dbReference>
<feature type="domain" description="Solute-binding protein family 3/N-terminal" evidence="1">
    <location>
        <begin position="28"/>
        <end position="253"/>
    </location>
</feature>
<comment type="caution">
    <text evidence="2">The sequence shown here is derived from an EMBL/GenBank/DDBJ whole genome shotgun (WGS) entry which is preliminary data.</text>
</comment>
<evidence type="ECO:0000313" key="2">
    <source>
        <dbReference type="EMBL" id="MEA9357834.1"/>
    </source>
</evidence>
<accession>A0ABU5VXP5</accession>
<dbReference type="Gene3D" id="3.40.190.10">
    <property type="entry name" value="Periplasmic binding protein-like II"/>
    <property type="match status" value="2"/>
</dbReference>
<dbReference type="InterPro" id="IPR001638">
    <property type="entry name" value="Solute-binding_3/MltF_N"/>
</dbReference>
<dbReference type="SUPFAM" id="SSF53850">
    <property type="entry name" value="Periplasmic binding protein-like II"/>
    <property type="match status" value="1"/>
</dbReference>
<protein>
    <submittedName>
        <fullName evidence="2">Transporter substrate-binding domain-containing protein</fullName>
    </submittedName>
</protein>
<dbReference type="PANTHER" id="PTHR38834:SF3">
    <property type="entry name" value="SOLUTE-BINDING PROTEIN FAMILY 3_N-TERMINAL DOMAIN-CONTAINING PROTEIN"/>
    <property type="match status" value="1"/>
</dbReference>
<organism evidence="2 3">
    <name type="scientific">Bacteriovorax antarcticus</name>
    <dbReference type="NCBI Taxonomy" id="3088717"/>
    <lineage>
        <taxon>Bacteria</taxon>
        <taxon>Pseudomonadati</taxon>
        <taxon>Bdellovibrionota</taxon>
        <taxon>Bacteriovoracia</taxon>
        <taxon>Bacteriovoracales</taxon>
        <taxon>Bacteriovoracaceae</taxon>
        <taxon>Bacteriovorax</taxon>
    </lineage>
</organism>
<proteinExistence type="predicted"/>
<evidence type="ECO:0000313" key="3">
    <source>
        <dbReference type="Proteomes" id="UP001302274"/>
    </source>
</evidence>
<dbReference type="SMART" id="SM00062">
    <property type="entry name" value="PBPb"/>
    <property type="match status" value="1"/>
</dbReference>
<dbReference type="PANTHER" id="PTHR38834">
    <property type="entry name" value="PERIPLASMIC SUBSTRATE BINDING PROTEIN FAMILY 3"/>
    <property type="match status" value="1"/>
</dbReference>
<gene>
    <name evidence="2" type="ORF">SHI21_16505</name>
</gene>